<dbReference type="Proteomes" id="UP000266385">
    <property type="component" value="Unassembled WGS sequence"/>
</dbReference>
<dbReference type="GO" id="GO:0016740">
    <property type="term" value="F:transferase activity"/>
    <property type="evidence" value="ECO:0007669"/>
    <property type="project" value="UniProtKB-KW"/>
</dbReference>
<evidence type="ECO:0000313" key="1">
    <source>
        <dbReference type="EMBL" id="RIJ33059.1"/>
    </source>
</evidence>
<accession>A0A399RSP5</accession>
<keyword evidence="1" id="KW-0808">Transferase</keyword>
<name>A0A399RSP5_9PROT</name>
<dbReference type="EMBL" id="QWFX01000005">
    <property type="protein sequence ID" value="RIJ33059.1"/>
    <property type="molecule type" value="Genomic_DNA"/>
</dbReference>
<organism evidence="1 2">
    <name type="scientific">Henriciella mobilis</name>
    <dbReference type="NCBI Taxonomy" id="2305467"/>
    <lineage>
        <taxon>Bacteria</taxon>
        <taxon>Pseudomonadati</taxon>
        <taxon>Pseudomonadota</taxon>
        <taxon>Alphaproteobacteria</taxon>
        <taxon>Hyphomonadales</taxon>
        <taxon>Hyphomonadaceae</taxon>
        <taxon>Henriciella</taxon>
    </lineage>
</organism>
<dbReference type="OrthoDB" id="9800698at2"/>
<dbReference type="AlphaFoldDB" id="A0A399RSP5"/>
<keyword evidence="2" id="KW-1185">Reference proteome</keyword>
<sequence>MQRAPDLKPIATQETAGLGDAALDALMPDPVIILSAPRAGSTLMFEQICRIPPFWSIGGESHAIFREFPHLRASDAALSSMALDERHADPQTADMFRRLFVLLMRDDRGRRYLEYPPQARPEHVTLVEKTPRNALNIPFLLKMFPRARFVFLHRDPRQNVASLIEAWAVGLNKGRFITFRDLPDWPLPGWCFVLPPGWEKMRGRSLAEIAAFQWLACNEAIISGLSGLPAERLTVLSYSDFMADPGKALLGVCKTLGIDGAPADLNIGSMPLSRSTVSQPDPDKWRRFEAEIAPLLPQLTSMQARIDDFAAGLG</sequence>
<dbReference type="Pfam" id="PF13469">
    <property type="entry name" value="Sulfotransfer_3"/>
    <property type="match status" value="1"/>
</dbReference>
<dbReference type="InterPro" id="IPR027417">
    <property type="entry name" value="P-loop_NTPase"/>
</dbReference>
<dbReference type="SUPFAM" id="SSF52540">
    <property type="entry name" value="P-loop containing nucleoside triphosphate hydrolases"/>
    <property type="match status" value="1"/>
</dbReference>
<comment type="caution">
    <text evidence="1">The sequence shown here is derived from an EMBL/GenBank/DDBJ whole genome shotgun (WGS) entry which is preliminary data.</text>
</comment>
<proteinExistence type="predicted"/>
<evidence type="ECO:0000313" key="2">
    <source>
        <dbReference type="Proteomes" id="UP000266385"/>
    </source>
</evidence>
<dbReference type="Gene3D" id="3.40.50.300">
    <property type="entry name" value="P-loop containing nucleotide triphosphate hydrolases"/>
    <property type="match status" value="1"/>
</dbReference>
<gene>
    <name evidence="1" type="ORF">D1223_04245</name>
</gene>
<dbReference type="RefSeq" id="WP_119375137.1">
    <property type="nucleotide sequence ID" value="NZ_QWFX01000005.1"/>
</dbReference>
<protein>
    <submittedName>
        <fullName evidence="1">Sulfotransferase</fullName>
    </submittedName>
</protein>
<reference evidence="1 2" key="1">
    <citation type="submission" date="2018-08" db="EMBL/GenBank/DDBJ databases">
        <title>Henriciella mobilis sp. nov., isolated from seawater.</title>
        <authorList>
            <person name="Cheng H."/>
            <person name="Wu Y.-H."/>
            <person name="Xu X.-W."/>
            <person name="Guo L.-L."/>
        </authorList>
    </citation>
    <scope>NUCLEOTIDE SEQUENCE [LARGE SCALE GENOMIC DNA]</scope>
    <source>
        <strain evidence="1 2">JN25</strain>
    </source>
</reference>